<evidence type="ECO:0000313" key="2">
    <source>
        <dbReference type="Proteomes" id="UP000238312"/>
    </source>
</evidence>
<evidence type="ECO:0008006" key="3">
    <source>
        <dbReference type="Google" id="ProtNLM"/>
    </source>
</evidence>
<evidence type="ECO:0000313" key="1">
    <source>
        <dbReference type="EMBL" id="PRX68317.1"/>
    </source>
</evidence>
<name>A0A2T0N6Y2_9ACTN</name>
<gene>
    <name evidence="1" type="ORF">B0I32_103278</name>
</gene>
<dbReference type="OrthoDB" id="3207839at2"/>
<comment type="caution">
    <text evidence="1">The sequence shown here is derived from an EMBL/GenBank/DDBJ whole genome shotgun (WGS) entry which is preliminary data.</text>
</comment>
<sequence length="293" mass="32174">MSPKLEHEYLIELVRHQPSFITTLLTELNVSVPPFDEALLGNTDFTQCVPTEYQSDSVVTLRKSGKAVRAVVLEVQRKPDPDKSWSWPVYLATLRAREKCPVLLLVFSPSANTARTCAKPIDLGHPGWVLTPLVIGPGDVPAVTDITQAIAEPELTALSAIVHGSDDSPEQVKVLRTFVEAIVQQPNGRPSYSELVLLLLPRSVAINLCKELKMAVTADDLMHLPFVREWVERGQAQGEAEGEAKSILKVLNQRGIPVTDEARERILACTDTTTLDTWLARALTATSIDEVLG</sequence>
<keyword evidence="2" id="KW-1185">Reference proteome</keyword>
<dbReference type="Proteomes" id="UP000238312">
    <property type="component" value="Unassembled WGS sequence"/>
</dbReference>
<organism evidence="1 2">
    <name type="scientific">Nonomuraea fuscirosea</name>
    <dbReference type="NCBI Taxonomy" id="1291556"/>
    <lineage>
        <taxon>Bacteria</taxon>
        <taxon>Bacillati</taxon>
        <taxon>Actinomycetota</taxon>
        <taxon>Actinomycetes</taxon>
        <taxon>Streptosporangiales</taxon>
        <taxon>Streptosporangiaceae</taxon>
        <taxon>Nonomuraea</taxon>
    </lineage>
</organism>
<dbReference type="EMBL" id="PVNG01000003">
    <property type="protein sequence ID" value="PRX68317.1"/>
    <property type="molecule type" value="Genomic_DNA"/>
</dbReference>
<proteinExistence type="predicted"/>
<protein>
    <recommendedName>
        <fullName evidence="3">Transposase YdaD</fullName>
    </recommendedName>
</protein>
<dbReference type="AlphaFoldDB" id="A0A2T0N6Y2"/>
<accession>A0A2T0N6Y2</accession>
<dbReference type="PANTHER" id="PTHR34613">
    <property type="entry name" value="SLL0800 PROTEIN"/>
    <property type="match status" value="1"/>
</dbReference>
<reference evidence="1 2" key="1">
    <citation type="submission" date="2018-03" db="EMBL/GenBank/DDBJ databases">
        <title>Genomic Encyclopedia of Type Strains, Phase III (KMG-III): the genomes of soil and plant-associated and newly described type strains.</title>
        <authorList>
            <person name="Whitman W."/>
        </authorList>
    </citation>
    <scope>NUCLEOTIDE SEQUENCE [LARGE SCALE GENOMIC DNA]</scope>
    <source>
        <strain evidence="1 2">CGMCC 4.7104</strain>
    </source>
</reference>
<dbReference type="PANTHER" id="PTHR34613:SF1">
    <property type="entry name" value="SLL6017 PROTEIN"/>
    <property type="match status" value="1"/>
</dbReference>
<dbReference type="RefSeq" id="WP_146178087.1">
    <property type="nucleotide sequence ID" value="NZ_PVNG01000003.1"/>
</dbReference>